<name>A0AAW2RM48_9LAMI</name>
<gene>
    <name evidence="1" type="ORF">Sangu_0188900</name>
</gene>
<accession>A0AAW2RM48</accession>
<sequence>MFVSTIIFSRDKNSSNSLRTFLLAIVSLWLIESHEPGSPTMPPRASGESNRKWHSHRFHLRRNFDILLSKDLSVRLQFHHLQLVTSLLDRVKLGGRWYQFLYQQQNKDPSYQDTRQWLQVVCFLPGNLFFEVVKQQIGPHHPNP</sequence>
<evidence type="ECO:0000313" key="1">
    <source>
        <dbReference type="EMBL" id="KAL0381246.1"/>
    </source>
</evidence>
<reference evidence="1" key="2">
    <citation type="journal article" date="2024" name="Plant">
        <title>Genomic evolution and insights into agronomic trait innovations of Sesamum species.</title>
        <authorList>
            <person name="Miao H."/>
            <person name="Wang L."/>
            <person name="Qu L."/>
            <person name="Liu H."/>
            <person name="Sun Y."/>
            <person name="Le M."/>
            <person name="Wang Q."/>
            <person name="Wei S."/>
            <person name="Zheng Y."/>
            <person name="Lin W."/>
            <person name="Duan Y."/>
            <person name="Cao H."/>
            <person name="Xiong S."/>
            <person name="Wang X."/>
            <person name="Wei L."/>
            <person name="Li C."/>
            <person name="Ma Q."/>
            <person name="Ju M."/>
            <person name="Zhao R."/>
            <person name="Li G."/>
            <person name="Mu C."/>
            <person name="Tian Q."/>
            <person name="Mei H."/>
            <person name="Zhang T."/>
            <person name="Gao T."/>
            <person name="Zhang H."/>
        </authorList>
    </citation>
    <scope>NUCLEOTIDE SEQUENCE</scope>
    <source>
        <strain evidence="1">G01</strain>
    </source>
</reference>
<dbReference type="EMBL" id="JACGWK010000001">
    <property type="protein sequence ID" value="KAL0381246.1"/>
    <property type="molecule type" value="Genomic_DNA"/>
</dbReference>
<reference evidence="1" key="1">
    <citation type="submission" date="2020-06" db="EMBL/GenBank/DDBJ databases">
        <authorList>
            <person name="Li T."/>
            <person name="Hu X."/>
            <person name="Zhang T."/>
            <person name="Song X."/>
            <person name="Zhang H."/>
            <person name="Dai N."/>
            <person name="Sheng W."/>
            <person name="Hou X."/>
            <person name="Wei L."/>
        </authorList>
    </citation>
    <scope>NUCLEOTIDE SEQUENCE</scope>
    <source>
        <strain evidence="1">G01</strain>
        <tissue evidence="1">Leaf</tissue>
    </source>
</reference>
<proteinExistence type="predicted"/>
<dbReference type="AlphaFoldDB" id="A0AAW2RM48"/>
<comment type="caution">
    <text evidence="1">The sequence shown here is derived from an EMBL/GenBank/DDBJ whole genome shotgun (WGS) entry which is preliminary data.</text>
</comment>
<organism evidence="1">
    <name type="scientific">Sesamum angustifolium</name>
    <dbReference type="NCBI Taxonomy" id="2727405"/>
    <lineage>
        <taxon>Eukaryota</taxon>
        <taxon>Viridiplantae</taxon>
        <taxon>Streptophyta</taxon>
        <taxon>Embryophyta</taxon>
        <taxon>Tracheophyta</taxon>
        <taxon>Spermatophyta</taxon>
        <taxon>Magnoliopsida</taxon>
        <taxon>eudicotyledons</taxon>
        <taxon>Gunneridae</taxon>
        <taxon>Pentapetalae</taxon>
        <taxon>asterids</taxon>
        <taxon>lamiids</taxon>
        <taxon>Lamiales</taxon>
        <taxon>Pedaliaceae</taxon>
        <taxon>Sesamum</taxon>
    </lineage>
</organism>
<protein>
    <submittedName>
        <fullName evidence="1">Uncharacterized protein</fullName>
    </submittedName>
</protein>